<accession>A0ABQ5BQK5</accession>
<name>A0ABQ5BQK5_9ASTR</name>
<comment type="caution">
    <text evidence="1">The sequence shown here is derived from an EMBL/GenBank/DDBJ whole genome shotgun (WGS) entry which is preliminary data.</text>
</comment>
<reference evidence="1" key="1">
    <citation type="journal article" date="2022" name="Int. J. Mol. Sci.">
        <title>Draft Genome of Tanacetum Coccineum: Genomic Comparison of Closely Related Tanacetum-Family Plants.</title>
        <authorList>
            <person name="Yamashiro T."/>
            <person name="Shiraishi A."/>
            <person name="Nakayama K."/>
            <person name="Satake H."/>
        </authorList>
    </citation>
    <scope>NUCLEOTIDE SEQUENCE</scope>
</reference>
<gene>
    <name evidence="1" type="ORF">Tco_0873835</name>
</gene>
<proteinExistence type="predicted"/>
<evidence type="ECO:0000313" key="1">
    <source>
        <dbReference type="EMBL" id="GJT15129.1"/>
    </source>
</evidence>
<dbReference type="PANTHER" id="PTHR33067:SF9">
    <property type="entry name" value="RNA-DIRECTED DNA POLYMERASE"/>
    <property type="match status" value="1"/>
</dbReference>
<keyword evidence="2" id="KW-1185">Reference proteome</keyword>
<dbReference type="EMBL" id="BQNB010013372">
    <property type="protein sequence ID" value="GJT15129.1"/>
    <property type="molecule type" value="Genomic_DNA"/>
</dbReference>
<dbReference type="PANTHER" id="PTHR33067">
    <property type="entry name" value="RNA-DIRECTED DNA POLYMERASE-RELATED"/>
    <property type="match status" value="1"/>
</dbReference>
<protein>
    <submittedName>
        <fullName evidence="1">DNA damage-inducible protein 1-like protein</fullName>
    </submittedName>
</protein>
<dbReference type="CDD" id="cd00303">
    <property type="entry name" value="retropepsin_like"/>
    <property type="match status" value="1"/>
</dbReference>
<evidence type="ECO:0000313" key="2">
    <source>
        <dbReference type="Proteomes" id="UP001151760"/>
    </source>
</evidence>
<sequence>MKPRSNSTLSVLEVLAHILIYDALLNKYIVSLELGKNGSKYIQSVAPEKMKDLGLFILPCRLEDSKPFETLADLGSCVNLLPLNLFKKLKIGLLEETDVLGLADGTKSYPVGIMKNVEVHVGKLKLFEDFHVVDMEREPTCPLLVGRGFLAIANAVIDYKKAKITVGEGLTRSIFGVRELDFGEDNVPYWTTIGKHESYNPRNSEDGISA</sequence>
<organism evidence="1 2">
    <name type="scientific">Tanacetum coccineum</name>
    <dbReference type="NCBI Taxonomy" id="301880"/>
    <lineage>
        <taxon>Eukaryota</taxon>
        <taxon>Viridiplantae</taxon>
        <taxon>Streptophyta</taxon>
        <taxon>Embryophyta</taxon>
        <taxon>Tracheophyta</taxon>
        <taxon>Spermatophyta</taxon>
        <taxon>Magnoliopsida</taxon>
        <taxon>eudicotyledons</taxon>
        <taxon>Gunneridae</taxon>
        <taxon>Pentapetalae</taxon>
        <taxon>asterids</taxon>
        <taxon>campanulids</taxon>
        <taxon>Asterales</taxon>
        <taxon>Asteraceae</taxon>
        <taxon>Asteroideae</taxon>
        <taxon>Anthemideae</taxon>
        <taxon>Anthemidinae</taxon>
        <taxon>Tanacetum</taxon>
    </lineage>
</organism>
<dbReference type="Gene3D" id="2.40.70.10">
    <property type="entry name" value="Acid Proteases"/>
    <property type="match status" value="1"/>
</dbReference>
<dbReference type="Proteomes" id="UP001151760">
    <property type="component" value="Unassembled WGS sequence"/>
</dbReference>
<dbReference type="InterPro" id="IPR021109">
    <property type="entry name" value="Peptidase_aspartic_dom_sf"/>
</dbReference>
<reference evidence="1" key="2">
    <citation type="submission" date="2022-01" db="EMBL/GenBank/DDBJ databases">
        <authorList>
            <person name="Yamashiro T."/>
            <person name="Shiraishi A."/>
            <person name="Satake H."/>
            <person name="Nakayama K."/>
        </authorList>
    </citation>
    <scope>NUCLEOTIDE SEQUENCE</scope>
</reference>